<accession>B9RPE3</accession>
<name>B9RPE3_RICCO</name>
<sequence length="117" mass="12969">MGHIVQKETLSDSKLQMVYRLISLLPLEFLSIFKFQKCILLNKGESNSNEIPESSTTTEAPAISVSVSNMHSDTVGRRSEDFSKSVITVVPIASFAADKLNTNLMHEQSPAKRICIK</sequence>
<gene>
    <name evidence="1" type="ORF">RCOM_1367650</name>
</gene>
<protein>
    <submittedName>
        <fullName evidence="1">Uncharacterized protein</fullName>
    </submittedName>
</protein>
<reference evidence="2" key="1">
    <citation type="journal article" date="2010" name="Nat. Biotechnol.">
        <title>Draft genome sequence of the oilseed species Ricinus communis.</title>
        <authorList>
            <person name="Chan A.P."/>
            <person name="Crabtree J."/>
            <person name="Zhao Q."/>
            <person name="Lorenzi H."/>
            <person name="Orvis J."/>
            <person name="Puiu D."/>
            <person name="Melake-Berhan A."/>
            <person name="Jones K.M."/>
            <person name="Redman J."/>
            <person name="Chen G."/>
            <person name="Cahoon E.B."/>
            <person name="Gedil M."/>
            <person name="Stanke M."/>
            <person name="Haas B.J."/>
            <person name="Wortman J.R."/>
            <person name="Fraser-Liggett C.M."/>
            <person name="Ravel J."/>
            <person name="Rabinowicz P.D."/>
        </authorList>
    </citation>
    <scope>NUCLEOTIDE SEQUENCE [LARGE SCALE GENOMIC DNA]</scope>
    <source>
        <strain evidence="2">cv. Hale</strain>
    </source>
</reference>
<dbReference type="InParanoid" id="B9RPE3"/>
<organism evidence="1 2">
    <name type="scientific">Ricinus communis</name>
    <name type="common">Castor bean</name>
    <dbReference type="NCBI Taxonomy" id="3988"/>
    <lineage>
        <taxon>Eukaryota</taxon>
        <taxon>Viridiplantae</taxon>
        <taxon>Streptophyta</taxon>
        <taxon>Embryophyta</taxon>
        <taxon>Tracheophyta</taxon>
        <taxon>Spermatophyta</taxon>
        <taxon>Magnoliopsida</taxon>
        <taxon>eudicotyledons</taxon>
        <taxon>Gunneridae</taxon>
        <taxon>Pentapetalae</taxon>
        <taxon>rosids</taxon>
        <taxon>fabids</taxon>
        <taxon>Malpighiales</taxon>
        <taxon>Euphorbiaceae</taxon>
        <taxon>Acalyphoideae</taxon>
        <taxon>Acalypheae</taxon>
        <taxon>Ricinus</taxon>
    </lineage>
</organism>
<evidence type="ECO:0000313" key="1">
    <source>
        <dbReference type="EMBL" id="EEF46757.1"/>
    </source>
</evidence>
<dbReference type="Proteomes" id="UP000008311">
    <property type="component" value="Unassembled WGS sequence"/>
</dbReference>
<proteinExistence type="predicted"/>
<keyword evidence="2" id="KW-1185">Reference proteome</keyword>
<dbReference type="AlphaFoldDB" id="B9RPE3"/>
<evidence type="ECO:0000313" key="2">
    <source>
        <dbReference type="Proteomes" id="UP000008311"/>
    </source>
</evidence>
<dbReference type="EMBL" id="EQ973793">
    <property type="protein sequence ID" value="EEF46757.1"/>
    <property type="molecule type" value="Genomic_DNA"/>
</dbReference>